<dbReference type="AlphaFoldDB" id="A0A0D2B1Y9"/>
<dbReference type="GeneID" id="27336976"/>
<dbReference type="InterPro" id="IPR050346">
    <property type="entry name" value="FMO-like"/>
</dbReference>
<dbReference type="Pfam" id="PF13738">
    <property type="entry name" value="Pyr_redox_3"/>
    <property type="match status" value="1"/>
</dbReference>
<protein>
    <recommendedName>
        <fullName evidence="6">FAD/NAD(P)-binding domain-containing protein</fullName>
    </recommendedName>
</protein>
<keyword evidence="3" id="KW-0560">Oxidoreductase</keyword>
<proteinExistence type="predicted"/>
<gene>
    <name evidence="4" type="ORF">PV08_09893</name>
</gene>
<evidence type="ECO:0008006" key="6">
    <source>
        <dbReference type="Google" id="ProtNLM"/>
    </source>
</evidence>
<reference evidence="4 5" key="1">
    <citation type="submission" date="2015-01" db="EMBL/GenBank/DDBJ databases">
        <title>The Genome Sequence of Exophiala spinifera CBS89968.</title>
        <authorList>
            <consortium name="The Broad Institute Genomics Platform"/>
            <person name="Cuomo C."/>
            <person name="de Hoog S."/>
            <person name="Gorbushina A."/>
            <person name="Stielow B."/>
            <person name="Teixiera M."/>
            <person name="Abouelleil A."/>
            <person name="Chapman S.B."/>
            <person name="Priest M."/>
            <person name="Young S.K."/>
            <person name="Wortman J."/>
            <person name="Nusbaum C."/>
            <person name="Birren B."/>
        </authorList>
    </citation>
    <scope>NUCLEOTIDE SEQUENCE [LARGE SCALE GENOMIC DNA]</scope>
    <source>
        <strain evidence="4 5">CBS 89968</strain>
    </source>
</reference>
<keyword evidence="5" id="KW-1185">Reference proteome</keyword>
<dbReference type="Gene3D" id="3.50.50.60">
    <property type="entry name" value="FAD/NAD(P)-binding domain"/>
    <property type="match status" value="1"/>
</dbReference>
<evidence type="ECO:0000313" key="5">
    <source>
        <dbReference type="Proteomes" id="UP000053328"/>
    </source>
</evidence>
<dbReference type="Proteomes" id="UP000053328">
    <property type="component" value="Unassembled WGS sequence"/>
</dbReference>
<dbReference type="VEuPathDB" id="FungiDB:PV08_09893"/>
<dbReference type="SUPFAM" id="SSF51905">
    <property type="entry name" value="FAD/NAD(P)-binding domain"/>
    <property type="match status" value="2"/>
</dbReference>
<organism evidence="4 5">
    <name type="scientific">Exophiala spinifera</name>
    <dbReference type="NCBI Taxonomy" id="91928"/>
    <lineage>
        <taxon>Eukaryota</taxon>
        <taxon>Fungi</taxon>
        <taxon>Dikarya</taxon>
        <taxon>Ascomycota</taxon>
        <taxon>Pezizomycotina</taxon>
        <taxon>Eurotiomycetes</taxon>
        <taxon>Chaetothyriomycetidae</taxon>
        <taxon>Chaetothyriales</taxon>
        <taxon>Herpotrichiellaceae</taxon>
        <taxon>Exophiala</taxon>
    </lineage>
</organism>
<evidence type="ECO:0000256" key="2">
    <source>
        <dbReference type="ARBA" id="ARBA00022827"/>
    </source>
</evidence>
<evidence type="ECO:0000313" key="4">
    <source>
        <dbReference type="EMBL" id="KIW12615.1"/>
    </source>
</evidence>
<evidence type="ECO:0000256" key="1">
    <source>
        <dbReference type="ARBA" id="ARBA00022630"/>
    </source>
</evidence>
<accession>A0A0D2B1Y9</accession>
<keyword evidence="2" id="KW-0274">FAD</keyword>
<sequence length="582" mass="66041">MAREIELLIVGAGIHGLCMAKTYLELKPEAEILIVDKAQSLGGSWAEERLYPRLKTNNVLGSYEFSDFPMMPEKYGATPGTHIPGQVVHDYLRDVATHYGIDDTFQPRTIVEGATLQDDRRWMVTLLRSDPRATSKEVIITDKMVIATGLTSEPYLPTIPGQETFKGLRIHSKQLKECAPELAACKDVVVLGGNKSAWDVCYDAARSGARVRMVIRSSGGGPSYVWPKSFNYGPFNLSLARMSATRFFMAFDPTLFGRKGPMSWWHYFLHRTSIGNTICEFFWTRLDRHIKRVIGYHTHPELQKLEPWTTPFWMGNSLSIHNYETNWFDLVREGKITVHIADVESLSSEKVNLSNGETLHADALVCCTGWRSKPTVSFEVPDQHHDDKAIMLDIHKAESEIETEVKYLRGLSRRTSNAPHLKQQPIATSFLLSDHKYRFMVSPDEHALESKNLAFIGAHSSIHAVVVAQVQALWIFAFFNDKLKHLQARHIDSTAVRYNTILHGVYGMLRRPKECGGASERYPDLVFDSVPYVDILLQDLELGNLRKRGIWNNIFKPHLPADYRGLVKEWKTKNSVEVLGES</sequence>
<dbReference type="HOGENOM" id="CLU_019225_1_0_1"/>
<evidence type="ECO:0000256" key="3">
    <source>
        <dbReference type="ARBA" id="ARBA00023002"/>
    </source>
</evidence>
<dbReference type="GO" id="GO:0016491">
    <property type="term" value="F:oxidoreductase activity"/>
    <property type="evidence" value="ECO:0007669"/>
    <property type="project" value="UniProtKB-KW"/>
</dbReference>
<dbReference type="OrthoDB" id="2915840at2759"/>
<keyword evidence="1" id="KW-0285">Flavoprotein</keyword>
<dbReference type="RefSeq" id="XP_016232831.1">
    <property type="nucleotide sequence ID" value="XM_016384208.1"/>
</dbReference>
<dbReference type="EMBL" id="KN847498">
    <property type="protein sequence ID" value="KIW12615.1"/>
    <property type="molecule type" value="Genomic_DNA"/>
</dbReference>
<dbReference type="PANTHER" id="PTHR23023">
    <property type="entry name" value="DIMETHYLANILINE MONOOXYGENASE"/>
    <property type="match status" value="1"/>
</dbReference>
<dbReference type="InterPro" id="IPR036188">
    <property type="entry name" value="FAD/NAD-bd_sf"/>
</dbReference>
<name>A0A0D2B1Y9_9EURO</name>